<gene>
    <name evidence="2" type="ORF">Tharo_0154</name>
</gene>
<dbReference type="RefSeq" id="WP_107219566.1">
    <property type="nucleotide sequence ID" value="NZ_CP028339.1"/>
</dbReference>
<protein>
    <recommendedName>
        <fullName evidence="1">HD domain-containing protein</fullName>
    </recommendedName>
</protein>
<organism evidence="2 3">
    <name type="scientific">Thauera aromatica K172</name>
    <dbReference type="NCBI Taxonomy" id="44139"/>
    <lineage>
        <taxon>Bacteria</taxon>
        <taxon>Pseudomonadati</taxon>
        <taxon>Pseudomonadota</taxon>
        <taxon>Betaproteobacteria</taxon>
        <taxon>Rhodocyclales</taxon>
        <taxon>Zoogloeaceae</taxon>
        <taxon>Thauera</taxon>
    </lineage>
</organism>
<dbReference type="Proteomes" id="UP000241885">
    <property type="component" value="Chromosome"/>
</dbReference>
<dbReference type="EMBL" id="CP028339">
    <property type="protein sequence ID" value="AVR87105.1"/>
    <property type="molecule type" value="Genomic_DNA"/>
</dbReference>
<dbReference type="Pfam" id="PF01966">
    <property type="entry name" value="HD"/>
    <property type="match status" value="1"/>
</dbReference>
<proteinExistence type="predicted"/>
<accession>A0A2R4BIF8</accession>
<dbReference type="InterPro" id="IPR006674">
    <property type="entry name" value="HD_domain"/>
</dbReference>
<dbReference type="OrthoDB" id="8526051at2"/>
<keyword evidence="3" id="KW-1185">Reference proteome</keyword>
<sequence>MSEHHVPAALPAQEHLIQKLPRVLRIQSIVRLPFSERHTLNRAALFHERASLTVEWISRQVDVRLVVGALVAIRWQGRPVCVNGAIRIARIVLLEYPEPTVNLFETVPTVWVVERALIRRAAFLWECLPRGLRYLFNAVFWQGRRFHRYLTGPSSIAGHHAERYGNLRHSIEVADRALDLATREHRVHLGVLIMAALLHDAGKADEYTHGVGRLELSDRGKLIGHRLTVLEWVAAARERYRVILPEAHYLALAHALTSAK</sequence>
<dbReference type="Gene3D" id="1.10.3210.10">
    <property type="entry name" value="Hypothetical protein af1432"/>
    <property type="match status" value="1"/>
</dbReference>
<dbReference type="AlphaFoldDB" id="A0A2R4BIF8"/>
<reference evidence="2 3" key="1">
    <citation type="submission" date="2018-03" db="EMBL/GenBank/DDBJ databases">
        <title>Complete genome sequence of Thauera aromatica, a model organism for studying aromatic compound degradation under denitrifying conditions.</title>
        <authorList>
            <person name="Lo H.-Y."/>
            <person name="Goris T."/>
            <person name="Boll M."/>
            <person name="Mueller J.A."/>
        </authorList>
    </citation>
    <scope>NUCLEOTIDE SEQUENCE [LARGE SCALE GENOMIC DNA]</scope>
    <source>
        <strain evidence="2 3">K172</strain>
    </source>
</reference>
<dbReference type="SUPFAM" id="SSF109604">
    <property type="entry name" value="HD-domain/PDEase-like"/>
    <property type="match status" value="1"/>
</dbReference>
<dbReference type="KEGG" id="tak:Tharo_0154"/>
<evidence type="ECO:0000259" key="1">
    <source>
        <dbReference type="Pfam" id="PF01966"/>
    </source>
</evidence>
<evidence type="ECO:0000313" key="2">
    <source>
        <dbReference type="EMBL" id="AVR87105.1"/>
    </source>
</evidence>
<evidence type="ECO:0000313" key="3">
    <source>
        <dbReference type="Proteomes" id="UP000241885"/>
    </source>
</evidence>
<feature type="domain" description="HD" evidence="1">
    <location>
        <begin position="167"/>
        <end position="256"/>
    </location>
</feature>
<name>A0A2R4BIF8_THAAR</name>